<protein>
    <submittedName>
        <fullName evidence="1">Uncharacterized protein</fullName>
    </submittedName>
</protein>
<dbReference type="Proteomes" id="UP000037035">
    <property type="component" value="Unassembled WGS sequence"/>
</dbReference>
<evidence type="ECO:0000313" key="2">
    <source>
        <dbReference type="Proteomes" id="UP000037035"/>
    </source>
</evidence>
<sequence length="176" mass="20001">MINGDPDLEEDDNTIFCAIILAKLSSTTHNNVVTSANKDNAQELWKAIAKRFVSSEPSCGGLQPIRQHNLRRHQHRKKISLDNIKQSITHSRNGEEIKPDSLLNHLEIHINELKVSSAGSKQEATTMYTKEDRLCSPRKHNPLASHSRERCWFDANKSQAPWAKKQQEANTKTKEV</sequence>
<dbReference type="OrthoDB" id="913043at2759"/>
<dbReference type="AlphaFoldDB" id="A0A0L6UQ75"/>
<evidence type="ECO:0000313" key="1">
    <source>
        <dbReference type="EMBL" id="KNZ50698.1"/>
    </source>
</evidence>
<keyword evidence="2" id="KW-1185">Reference proteome</keyword>
<proteinExistence type="predicted"/>
<name>A0A0L6UQ75_9BASI</name>
<organism evidence="1 2">
    <name type="scientific">Puccinia sorghi</name>
    <dbReference type="NCBI Taxonomy" id="27349"/>
    <lineage>
        <taxon>Eukaryota</taxon>
        <taxon>Fungi</taxon>
        <taxon>Dikarya</taxon>
        <taxon>Basidiomycota</taxon>
        <taxon>Pucciniomycotina</taxon>
        <taxon>Pucciniomycetes</taxon>
        <taxon>Pucciniales</taxon>
        <taxon>Pucciniaceae</taxon>
        <taxon>Puccinia</taxon>
    </lineage>
</organism>
<comment type="caution">
    <text evidence="1">The sequence shown here is derived from an EMBL/GenBank/DDBJ whole genome shotgun (WGS) entry which is preliminary data.</text>
</comment>
<accession>A0A0L6UQ75</accession>
<reference evidence="1 2" key="1">
    <citation type="submission" date="2015-08" db="EMBL/GenBank/DDBJ databases">
        <title>Next Generation Sequencing and Analysis of the Genome of Puccinia sorghi L Schw, the Causal Agent of Maize Common Rust.</title>
        <authorList>
            <person name="Rochi L."/>
            <person name="Burguener G."/>
            <person name="Darino M."/>
            <person name="Turjanski A."/>
            <person name="Kreff E."/>
            <person name="Dieguez M.J."/>
            <person name="Sacco F."/>
        </authorList>
    </citation>
    <scope>NUCLEOTIDE SEQUENCE [LARGE SCALE GENOMIC DNA]</scope>
    <source>
        <strain evidence="1 2">RO10H11247</strain>
    </source>
</reference>
<dbReference type="EMBL" id="LAVV01009371">
    <property type="protein sequence ID" value="KNZ50698.1"/>
    <property type="molecule type" value="Genomic_DNA"/>
</dbReference>
<dbReference type="VEuPathDB" id="FungiDB:VP01_4282g4"/>
<gene>
    <name evidence="1" type="ORF">VP01_4282g4</name>
</gene>